<sequence>MPRLVRRKPLLQRLSTLLNPMDFLLWLSEELETRDWDSENAGTQLGLGLNFLFLLARANSGSAPPTDDVFGSEDKSLWLSLIVNSIVWGLGIFAVTNGVYTMTRTRKYRMFEANINVQPGTPSARRVRVKGSPASSSPLRYLANMITPEGPESRSHPDKNRDVWELAVWDPLPISMRLFCLFGPAHVLVYSMFLPLASLDSRPSITVFNTLLLQVILSAQLVLFFSKFTQQLKDNSIIQKEVMHEYDTKFVHPLMHPVVRDVGIQVSTDAGTSTEDIIETGTPTTLIRRSFKTHKNPHIDEEESAPTRRSSIKQSGMKPSLLTPSGRRSDSFSPMPSIRSSGFRHSMATPGCLPASASTNNLDMPFSYTATGASTFERSPLKHAHSLNNLQSPLQQQSPRTSREMAAYEQRGGWARHIFPSKRLERGGTLRAKGFWEASEALRRPLGVSKNRSTMAGSSYGDGSLHSDTIIRWNTAKELPSKEASNKRTPEAPHLKHDVRFNLPEFVFNHDDGRIDWLSNESENQGASVDETYLSPDHVPQPRADSVATHILDSSLARADHVLRLRKQARQERRALKESGDYLGVQGINPETGRMDVETPTDSDESQSSFGAALEQKFRASRMVSSFDPEITEKEKKKVLLKAREDELRLLEKSKQEAKEAADQLMWRRHTQEWSIVRDPGAIEPSDQQPTSPAENAHDARVNEAYRQRGTRLIDLDDSRIGDGSHESFDAPCQNDQESIGTVVRTSHQRSSADVSRAALELFENGISFGHSFRSKRTRHRASSGYQSSNGISPTTKVQPCPGHAAGSDLQSFLEKSGTSPEDRGGEKNQRGHRNVSRKAFRELTTSLRAKKSLGNILMNHTQTRGQTMSIKQTMEKDMTSFSTAPHVVGAWVDSSPQQTAPSLPMIEHQESLHMGDDEGFVLTTDQACQDISNPTDESLDLDPTETDKENQGRHILGVQGGFVNEVPNSLTKRLEAREESAYTRTTTTTGSMQQKDPPLGDYNELAVKKQEQPTACWPEKTSNDISKVEGTPGDIPNDITSPEQMNYQKDAKPCVLKTTRATNRLQLRQKKADIVTPSIGSKASTDKSNLVDAFLAPRIAATVAYTGEREKKKREAAAVQGVETEMNGYHCDGCSECLRVGPNYHA</sequence>
<dbReference type="eggNOG" id="ENOG502SE58">
    <property type="taxonomic scope" value="Eukaryota"/>
</dbReference>
<evidence type="ECO:0000256" key="2">
    <source>
        <dbReference type="ARBA" id="ARBA00022692"/>
    </source>
</evidence>
<evidence type="ECO:0000256" key="3">
    <source>
        <dbReference type="ARBA" id="ARBA00022989"/>
    </source>
</evidence>
<dbReference type="Pfam" id="PF10332">
    <property type="entry name" value="DUF2418"/>
    <property type="match status" value="1"/>
</dbReference>
<evidence type="ECO:0000256" key="7">
    <source>
        <dbReference type="SAM" id="Phobius"/>
    </source>
</evidence>
<dbReference type="HOGENOM" id="CLU_276937_0_0_1"/>
<feature type="region of interest" description="Disordered" evidence="6">
    <location>
        <begin position="583"/>
        <end position="611"/>
    </location>
</feature>
<keyword evidence="2 7" id="KW-0812">Transmembrane</keyword>
<dbReference type="EMBL" id="ANFO01000585">
    <property type="protein sequence ID" value="KGQ08344.1"/>
    <property type="molecule type" value="Genomic_DNA"/>
</dbReference>
<protein>
    <submittedName>
        <fullName evidence="8">Meiotically up-regulated protein</fullName>
    </submittedName>
</protein>
<proteinExistence type="predicted"/>
<keyword evidence="5" id="KW-0175">Coiled coil</keyword>
<name>A0A0A2W5U6_BEABA</name>
<dbReference type="InterPro" id="IPR018819">
    <property type="entry name" value="Nur1/Mug154"/>
</dbReference>
<dbReference type="AlphaFoldDB" id="A0A0A2W5U6"/>
<keyword evidence="3 7" id="KW-1133">Transmembrane helix</keyword>
<feature type="compositionally biased region" description="Basic and acidic residues" evidence="6">
    <location>
        <begin position="821"/>
        <end position="830"/>
    </location>
</feature>
<reference evidence="8 9" key="1">
    <citation type="submission" date="2012-10" db="EMBL/GenBank/DDBJ databases">
        <title>Genome sequencing and analysis of entomopathogenic fungi Beauveria bassiana D1-5.</title>
        <authorList>
            <person name="Li Q."/>
            <person name="Wang L."/>
            <person name="Zhang Z."/>
            <person name="Wang Q."/>
            <person name="Ren J."/>
            <person name="Wang M."/>
            <person name="Xu W."/>
            <person name="Wang J."/>
            <person name="Lu Y."/>
            <person name="Du Q."/>
            <person name="Sun Z."/>
        </authorList>
    </citation>
    <scope>NUCLEOTIDE SEQUENCE [LARGE SCALE GENOMIC DNA]</scope>
    <source>
        <strain evidence="8 9">D1-5</strain>
    </source>
</reference>
<feature type="region of interest" description="Disordered" evidence="6">
    <location>
        <begin position="681"/>
        <end position="700"/>
    </location>
</feature>
<dbReference type="PANTHER" id="PTHR28293">
    <property type="entry name" value="NUCLEAR RIM PROTEIN 1"/>
    <property type="match status" value="1"/>
</dbReference>
<feature type="region of interest" description="Disordered" evidence="6">
    <location>
        <begin position="293"/>
        <end position="345"/>
    </location>
</feature>
<feature type="compositionally biased region" description="Polar residues" evidence="6">
    <location>
        <begin position="784"/>
        <end position="798"/>
    </location>
</feature>
<feature type="compositionally biased region" description="Polar residues" evidence="6">
    <location>
        <begin position="331"/>
        <end position="340"/>
    </location>
</feature>
<dbReference type="Proteomes" id="UP000030106">
    <property type="component" value="Unassembled WGS sequence"/>
</dbReference>
<organism evidence="8 9">
    <name type="scientific">Beauveria bassiana D1-5</name>
    <dbReference type="NCBI Taxonomy" id="1245745"/>
    <lineage>
        <taxon>Eukaryota</taxon>
        <taxon>Fungi</taxon>
        <taxon>Dikarya</taxon>
        <taxon>Ascomycota</taxon>
        <taxon>Pezizomycotina</taxon>
        <taxon>Sordariomycetes</taxon>
        <taxon>Hypocreomycetidae</taxon>
        <taxon>Hypocreales</taxon>
        <taxon>Cordycipitaceae</taxon>
        <taxon>Beauveria</taxon>
    </lineage>
</organism>
<feature type="region of interest" description="Disordered" evidence="6">
    <location>
        <begin position="979"/>
        <end position="999"/>
    </location>
</feature>
<evidence type="ECO:0000313" key="9">
    <source>
        <dbReference type="Proteomes" id="UP000030106"/>
    </source>
</evidence>
<evidence type="ECO:0000256" key="6">
    <source>
        <dbReference type="SAM" id="MobiDB-lite"/>
    </source>
</evidence>
<keyword evidence="4 7" id="KW-0472">Membrane</keyword>
<comment type="subcellular location">
    <subcellularLocation>
        <location evidence="1">Endomembrane system</location>
        <topology evidence="1">Multi-pass membrane protein</topology>
    </subcellularLocation>
</comment>
<dbReference type="STRING" id="1245745.A0A0A2W5U6"/>
<accession>A0A0A2W5U6</accession>
<feature type="region of interest" description="Disordered" evidence="6">
    <location>
        <begin position="774"/>
        <end position="841"/>
    </location>
</feature>
<dbReference type="GO" id="GO:0043007">
    <property type="term" value="P:maintenance of rDNA"/>
    <property type="evidence" value="ECO:0007669"/>
    <property type="project" value="TreeGrafter"/>
</dbReference>
<comment type="caution">
    <text evidence="8">The sequence shown here is derived from an EMBL/GenBank/DDBJ whole genome shotgun (WGS) entry which is preliminary data.</text>
</comment>
<feature type="region of interest" description="Disordered" evidence="6">
    <location>
        <begin position="1012"/>
        <end position="1045"/>
    </location>
</feature>
<feature type="coiled-coil region" evidence="5">
    <location>
        <begin position="641"/>
        <end position="668"/>
    </location>
</feature>
<feature type="transmembrane region" description="Helical" evidence="7">
    <location>
        <begin position="77"/>
        <end position="100"/>
    </location>
</feature>
<evidence type="ECO:0000313" key="8">
    <source>
        <dbReference type="EMBL" id="KGQ08344.1"/>
    </source>
</evidence>
<feature type="transmembrane region" description="Helical" evidence="7">
    <location>
        <begin position="178"/>
        <end position="199"/>
    </location>
</feature>
<evidence type="ECO:0000256" key="4">
    <source>
        <dbReference type="ARBA" id="ARBA00023136"/>
    </source>
</evidence>
<dbReference type="GO" id="GO:0012505">
    <property type="term" value="C:endomembrane system"/>
    <property type="evidence" value="ECO:0007669"/>
    <property type="project" value="UniProtKB-SubCell"/>
</dbReference>
<evidence type="ECO:0000256" key="5">
    <source>
        <dbReference type="SAM" id="Coils"/>
    </source>
</evidence>
<dbReference type="PANTHER" id="PTHR28293:SF1">
    <property type="entry name" value="NUCLEAR RIM PROTEIN 1"/>
    <property type="match status" value="1"/>
</dbReference>
<dbReference type="GO" id="GO:0007096">
    <property type="term" value="P:regulation of exit from mitosis"/>
    <property type="evidence" value="ECO:0007669"/>
    <property type="project" value="TreeGrafter"/>
</dbReference>
<evidence type="ECO:0000256" key="1">
    <source>
        <dbReference type="ARBA" id="ARBA00004127"/>
    </source>
</evidence>
<gene>
    <name evidence="8" type="ORF">BBAD15_g6294</name>
</gene>
<dbReference type="OrthoDB" id="3363151at2759"/>